<dbReference type="Proteomes" id="UP000027120">
    <property type="component" value="Unassembled WGS sequence"/>
</dbReference>
<feature type="compositionally biased region" description="Low complexity" evidence="1">
    <location>
        <begin position="50"/>
        <end position="70"/>
    </location>
</feature>
<evidence type="ECO:0000256" key="1">
    <source>
        <dbReference type="SAM" id="MobiDB-lite"/>
    </source>
</evidence>
<dbReference type="EMBL" id="KK784887">
    <property type="protein sequence ID" value="KDO72790.1"/>
    <property type="molecule type" value="Genomic_DNA"/>
</dbReference>
<evidence type="ECO:0000313" key="3">
    <source>
        <dbReference type="Proteomes" id="UP000027120"/>
    </source>
</evidence>
<proteinExistence type="predicted"/>
<organism evidence="2 3">
    <name type="scientific">Citrus sinensis</name>
    <name type="common">Sweet orange</name>
    <name type="synonym">Citrus aurantium var. sinensis</name>
    <dbReference type="NCBI Taxonomy" id="2711"/>
    <lineage>
        <taxon>Eukaryota</taxon>
        <taxon>Viridiplantae</taxon>
        <taxon>Streptophyta</taxon>
        <taxon>Embryophyta</taxon>
        <taxon>Tracheophyta</taxon>
        <taxon>Spermatophyta</taxon>
        <taxon>Magnoliopsida</taxon>
        <taxon>eudicotyledons</taxon>
        <taxon>Gunneridae</taxon>
        <taxon>Pentapetalae</taxon>
        <taxon>rosids</taxon>
        <taxon>malvids</taxon>
        <taxon>Sapindales</taxon>
        <taxon>Rutaceae</taxon>
        <taxon>Aurantioideae</taxon>
        <taxon>Citrus</taxon>
    </lineage>
</organism>
<accession>A0A067G341</accession>
<dbReference type="AlphaFoldDB" id="A0A067G341"/>
<protein>
    <submittedName>
        <fullName evidence="2">Uncharacterized protein</fullName>
    </submittedName>
</protein>
<name>A0A067G341_CITSI</name>
<sequence length="162" mass="17635">MRNKVKKMGVSRSSLRFRIEPCQLSLLVSILFFFFSTPSATRAAAAASSSSTSTSSSGCINNNNNNNNNNGSMIQEQQQGNYCMEENNNYNLELLSIMPVDRSSSRILGNPADPATGTTGNGDRPAYECGRTIPYTDPSCLPRQNSNKHIPEHCGARTYPCG</sequence>
<reference evidence="2 3" key="1">
    <citation type="submission" date="2014-04" db="EMBL/GenBank/DDBJ databases">
        <authorList>
            <consortium name="International Citrus Genome Consortium"/>
            <person name="Gmitter F."/>
            <person name="Chen C."/>
            <person name="Farmerie W."/>
            <person name="Harkins T."/>
            <person name="Desany B."/>
            <person name="Mohiuddin M."/>
            <person name="Kodira C."/>
            <person name="Borodovsky M."/>
            <person name="Lomsadze A."/>
            <person name="Burns P."/>
            <person name="Jenkins J."/>
            <person name="Prochnik S."/>
            <person name="Shu S."/>
            <person name="Chapman J."/>
            <person name="Pitluck S."/>
            <person name="Schmutz J."/>
            <person name="Rokhsar D."/>
        </authorList>
    </citation>
    <scope>NUCLEOTIDE SEQUENCE</scope>
</reference>
<gene>
    <name evidence="2" type="ORF">CISIN_1g046993mg</name>
</gene>
<keyword evidence="3" id="KW-1185">Reference proteome</keyword>
<feature type="region of interest" description="Disordered" evidence="1">
    <location>
        <begin position="50"/>
        <end position="74"/>
    </location>
</feature>
<evidence type="ECO:0000313" key="2">
    <source>
        <dbReference type="EMBL" id="KDO72790.1"/>
    </source>
</evidence>